<dbReference type="Gene3D" id="3.40.50.360">
    <property type="match status" value="1"/>
</dbReference>
<gene>
    <name evidence="2" type="ORF">CM1_02090</name>
</gene>
<evidence type="ECO:0000313" key="3">
    <source>
        <dbReference type="Proteomes" id="UP000005254"/>
    </source>
</evidence>
<dbReference type="AlphaFoldDB" id="A0ABC7ZJ84"/>
<dbReference type="InterPro" id="IPR029039">
    <property type="entry name" value="Flavoprotein-like_sf"/>
</dbReference>
<dbReference type="Proteomes" id="UP000005254">
    <property type="component" value="Chromosome"/>
</dbReference>
<dbReference type="InterPro" id="IPR005025">
    <property type="entry name" value="FMN_Rdtase-like_dom"/>
</dbReference>
<reference evidence="2 3" key="1">
    <citation type="journal article" date="2012" name="J. Bacteriol.">
        <title>Draft Genome Sequences of Four Axenic Mycoplasma genitalium Strains Isolated from Denmark, Japan, and Australia.</title>
        <authorList>
            <person name="McGowin C.L."/>
            <person name="Ma L."/>
            <person name="Jensen J.S."/>
            <person name="Mancuso M.M."/>
            <person name="Hamasuna R."/>
            <person name="Adegboye D."/>
            <person name="Martin D.H."/>
        </authorList>
    </citation>
    <scope>NUCLEOTIDE SEQUENCE [LARGE SCALE GENOMIC DNA]</scope>
    <source>
        <strain evidence="2 3">M6320</strain>
    </source>
</reference>
<dbReference type="PANTHER" id="PTHR30543:SF21">
    <property type="entry name" value="NAD(P)H-DEPENDENT FMN REDUCTASE LOT6"/>
    <property type="match status" value="1"/>
</dbReference>
<dbReference type="InterPro" id="IPR050712">
    <property type="entry name" value="NAD(P)H-dep_reductase"/>
</dbReference>
<organism evidence="2 3">
    <name type="scientific">Mycoplasmoides genitalium M6320</name>
    <dbReference type="NCBI Taxonomy" id="662945"/>
    <lineage>
        <taxon>Bacteria</taxon>
        <taxon>Bacillati</taxon>
        <taxon>Mycoplasmatota</taxon>
        <taxon>Mycoplasmoidales</taxon>
        <taxon>Mycoplasmoidaceae</taxon>
        <taxon>Mycoplasmoides</taxon>
    </lineage>
</organism>
<feature type="domain" description="NADPH-dependent FMN reductase-like" evidence="1">
    <location>
        <begin position="8"/>
        <end position="151"/>
    </location>
</feature>
<dbReference type="SMR" id="A0ABC7ZJ84"/>
<proteinExistence type="predicted"/>
<evidence type="ECO:0000259" key="1">
    <source>
        <dbReference type="Pfam" id="PF03358"/>
    </source>
</evidence>
<dbReference type="Pfam" id="PF03358">
    <property type="entry name" value="FMN_red"/>
    <property type="match status" value="1"/>
</dbReference>
<dbReference type="RefSeq" id="WP_009885799.1">
    <property type="nucleotide sequence ID" value="NC_018497.1"/>
</dbReference>
<dbReference type="KEGG" id="mgx:CM1_02090"/>
<evidence type="ECO:0000313" key="2">
    <source>
        <dbReference type="EMBL" id="AFQ04174.1"/>
    </source>
</evidence>
<protein>
    <submittedName>
        <fullName evidence="2">NADPH-dependent FMN reductase domain-containing protein</fullName>
    </submittedName>
</protein>
<accession>A0ABC7ZJ84</accession>
<name>A0ABC7ZJ84_MYCGT</name>
<dbReference type="SUPFAM" id="SSF52218">
    <property type="entry name" value="Flavoproteins"/>
    <property type="match status" value="1"/>
</dbReference>
<dbReference type="GeneID" id="99647238"/>
<dbReference type="PANTHER" id="PTHR30543">
    <property type="entry name" value="CHROMATE REDUCTASE"/>
    <property type="match status" value="1"/>
</dbReference>
<dbReference type="EMBL" id="CP003772">
    <property type="protein sequence ID" value="AFQ04174.1"/>
    <property type="molecule type" value="Genomic_DNA"/>
</dbReference>
<sequence length="168" mass="19128">MSKDQKSLILMLSNSQHSINRKFANELKHSLSCELIELKDYQVDFYSVDLEATNFPDKIKTLVRKIKEHSNLIFVTPEHNGFIPAFAKNIIDWMTRDEQYGRNQFLKGLNGVICCVTPATAGGGKTVLELLDKFLSFSGLNVKGTVLVNGYHENFDFKPFIEQVKKLI</sequence>